<name>V5B199_9GAMM</name>
<dbReference type="InterPro" id="IPR051803">
    <property type="entry name" value="TA_system_RelE-like_toxin"/>
</dbReference>
<dbReference type="InterPro" id="IPR007712">
    <property type="entry name" value="RelE/ParE_toxin"/>
</dbReference>
<comment type="similarity">
    <text evidence="1">Belongs to the RelE toxin family.</text>
</comment>
<dbReference type="AlphaFoldDB" id="V5B199"/>
<evidence type="ECO:0000256" key="2">
    <source>
        <dbReference type="ARBA" id="ARBA00022649"/>
    </source>
</evidence>
<comment type="caution">
    <text evidence="3">The sequence shown here is derived from an EMBL/GenBank/DDBJ whole genome shotgun (WGS) entry which is preliminary data.</text>
</comment>
<keyword evidence="4" id="KW-1185">Reference proteome</keyword>
<dbReference type="Gene3D" id="3.30.2310.20">
    <property type="entry name" value="RelE-like"/>
    <property type="match status" value="1"/>
</dbReference>
<dbReference type="OrthoDB" id="9798046at2"/>
<reference evidence="3 4" key="1">
    <citation type="journal article" date="2013" name="Genome Announc.">
        <title>Draft Genome Sequence of the Methanotrophic Gammaproteobacterium Methyloglobulus morosus DSM 22980 Strain KoM1.</title>
        <authorList>
            <person name="Poehlein A."/>
            <person name="Deutzmann J.S."/>
            <person name="Daniel R."/>
            <person name="Simeonova D.D."/>
        </authorList>
    </citation>
    <scope>NUCLEOTIDE SEQUENCE [LARGE SCALE GENOMIC DNA]</scope>
    <source>
        <strain evidence="3 4">KoM1</strain>
    </source>
</reference>
<organism evidence="3 4">
    <name type="scientific">Methyloglobulus morosus KoM1</name>
    <dbReference type="NCBI Taxonomy" id="1116472"/>
    <lineage>
        <taxon>Bacteria</taxon>
        <taxon>Pseudomonadati</taxon>
        <taxon>Pseudomonadota</taxon>
        <taxon>Gammaproteobacteria</taxon>
        <taxon>Methylococcales</taxon>
        <taxon>Methylococcaceae</taxon>
        <taxon>Methyloglobulus</taxon>
    </lineage>
</organism>
<dbReference type="Pfam" id="PF05016">
    <property type="entry name" value="ParE_toxin"/>
    <property type="match status" value="1"/>
</dbReference>
<evidence type="ECO:0008006" key="5">
    <source>
        <dbReference type="Google" id="ProtNLM"/>
    </source>
</evidence>
<dbReference type="PANTHER" id="PTHR33755">
    <property type="entry name" value="TOXIN PARE1-RELATED"/>
    <property type="match status" value="1"/>
</dbReference>
<proteinExistence type="inferred from homology"/>
<accession>V5B199</accession>
<dbReference type="EMBL" id="AYLO01000159">
    <property type="protein sequence ID" value="ESS66950.1"/>
    <property type="molecule type" value="Genomic_DNA"/>
</dbReference>
<dbReference type="RefSeq" id="WP_023496485.1">
    <property type="nucleotide sequence ID" value="NZ_AYLO01000159.1"/>
</dbReference>
<sequence>MGYKVVWSPEAVEDLESIAKYIARDSEFYARAVVIKVLELVRSIPDFPWIGRIVPEIEDGNIRERFVYSYRVVYQVDQNRILVVAVIHGKRLLENISDRFEKP</sequence>
<gene>
    <name evidence="3" type="ORF">MGMO_174c00160</name>
</gene>
<protein>
    <recommendedName>
        <fullName evidence="5">Plasmid stabilization system</fullName>
    </recommendedName>
</protein>
<dbReference type="InterPro" id="IPR035093">
    <property type="entry name" value="RelE/ParE_toxin_dom_sf"/>
</dbReference>
<evidence type="ECO:0000313" key="4">
    <source>
        <dbReference type="Proteomes" id="UP000017842"/>
    </source>
</evidence>
<dbReference type="Proteomes" id="UP000017842">
    <property type="component" value="Unassembled WGS sequence"/>
</dbReference>
<dbReference type="STRING" id="1116472.MGMO_174c00160"/>
<evidence type="ECO:0000313" key="3">
    <source>
        <dbReference type="EMBL" id="ESS66950.1"/>
    </source>
</evidence>
<dbReference type="SUPFAM" id="SSF143011">
    <property type="entry name" value="RelE-like"/>
    <property type="match status" value="1"/>
</dbReference>
<evidence type="ECO:0000256" key="1">
    <source>
        <dbReference type="ARBA" id="ARBA00006226"/>
    </source>
</evidence>
<keyword evidence="2" id="KW-1277">Toxin-antitoxin system</keyword>
<dbReference type="eggNOG" id="COG3668">
    <property type="taxonomic scope" value="Bacteria"/>
</dbReference>
<dbReference type="PANTHER" id="PTHR33755:SF5">
    <property type="entry name" value="TYPE II TOXIN-ANTITOXIN SYSTEM RELE_PARE FAMILY TOXIN"/>
    <property type="match status" value="1"/>
</dbReference>